<sequence>MVSKVQVPEKKESQGFVYGALLLGWLIPGAGHLLTRHWIRALLLFTSITTMFALGLAMQAKLYQPNTGDMLDMLGFAGDLGTGLLYFIGQLLNLGHTAVQTATADYGTKFAVVAGLLNFISAVDAHNLRIGRKAS</sequence>
<accession>A0A372IP90</accession>
<reference evidence="3 4" key="1">
    <citation type="submission" date="2018-08" db="EMBL/GenBank/DDBJ databases">
        <title>Acidipila sp. 4G-K13, an acidobacterium isolated from forest soil.</title>
        <authorList>
            <person name="Gao Z.-H."/>
            <person name="Qiu L.-H."/>
        </authorList>
    </citation>
    <scope>NUCLEOTIDE SEQUENCE [LARGE SCALE GENOMIC DNA]</scope>
    <source>
        <strain evidence="3 4">4G-K13</strain>
    </source>
</reference>
<organism evidence="3 4">
    <name type="scientific">Paracidobacterium acidisoli</name>
    <dbReference type="NCBI Taxonomy" id="2303751"/>
    <lineage>
        <taxon>Bacteria</taxon>
        <taxon>Pseudomonadati</taxon>
        <taxon>Acidobacteriota</taxon>
        <taxon>Terriglobia</taxon>
        <taxon>Terriglobales</taxon>
        <taxon>Acidobacteriaceae</taxon>
        <taxon>Paracidobacterium</taxon>
    </lineage>
</organism>
<dbReference type="InterPro" id="IPR046499">
    <property type="entry name" value="DUF6677"/>
</dbReference>
<gene>
    <name evidence="3" type="ORF">D0Y96_08005</name>
</gene>
<evidence type="ECO:0000313" key="4">
    <source>
        <dbReference type="Proteomes" id="UP000264702"/>
    </source>
</evidence>
<protein>
    <recommendedName>
        <fullName evidence="2">DUF6677 domain-containing protein</fullName>
    </recommendedName>
</protein>
<feature type="transmembrane region" description="Helical" evidence="1">
    <location>
        <begin position="70"/>
        <end position="88"/>
    </location>
</feature>
<keyword evidence="1" id="KW-1133">Transmembrane helix</keyword>
<dbReference type="RefSeq" id="WP_117298864.1">
    <property type="nucleotide sequence ID" value="NZ_QVQT02000003.1"/>
</dbReference>
<feature type="domain" description="DUF6677" evidence="2">
    <location>
        <begin position="20"/>
        <end position="133"/>
    </location>
</feature>
<keyword evidence="4" id="KW-1185">Reference proteome</keyword>
<comment type="caution">
    <text evidence="3">The sequence shown here is derived from an EMBL/GenBank/DDBJ whole genome shotgun (WGS) entry which is preliminary data.</text>
</comment>
<feature type="transmembrane region" description="Helical" evidence="1">
    <location>
        <begin position="15"/>
        <end position="34"/>
    </location>
</feature>
<dbReference type="AlphaFoldDB" id="A0A372IP90"/>
<evidence type="ECO:0000256" key="1">
    <source>
        <dbReference type="SAM" id="Phobius"/>
    </source>
</evidence>
<keyword evidence="1" id="KW-0812">Transmembrane</keyword>
<dbReference type="EMBL" id="QVQT01000003">
    <property type="protein sequence ID" value="RFU16694.1"/>
    <property type="molecule type" value="Genomic_DNA"/>
</dbReference>
<proteinExistence type="predicted"/>
<dbReference type="OrthoDB" id="129797at2"/>
<keyword evidence="1" id="KW-0472">Membrane</keyword>
<evidence type="ECO:0000259" key="2">
    <source>
        <dbReference type="Pfam" id="PF20382"/>
    </source>
</evidence>
<evidence type="ECO:0000313" key="3">
    <source>
        <dbReference type="EMBL" id="RFU16694.1"/>
    </source>
</evidence>
<name>A0A372IP90_9BACT</name>
<feature type="transmembrane region" description="Helical" evidence="1">
    <location>
        <begin position="41"/>
        <end position="58"/>
    </location>
</feature>
<dbReference type="Proteomes" id="UP000264702">
    <property type="component" value="Unassembled WGS sequence"/>
</dbReference>
<dbReference type="Pfam" id="PF20382">
    <property type="entry name" value="DUF6677"/>
    <property type="match status" value="1"/>
</dbReference>